<name>A0A645IKA5_9ZZZZ</name>
<protein>
    <submittedName>
        <fullName evidence="1">Uncharacterized protein</fullName>
    </submittedName>
</protein>
<organism evidence="1">
    <name type="scientific">bioreactor metagenome</name>
    <dbReference type="NCBI Taxonomy" id="1076179"/>
    <lineage>
        <taxon>unclassified sequences</taxon>
        <taxon>metagenomes</taxon>
        <taxon>ecological metagenomes</taxon>
    </lineage>
</organism>
<accession>A0A645IKA5</accession>
<dbReference type="AlphaFoldDB" id="A0A645IKA5"/>
<sequence length="78" mass="8197">MPYPAFSLNPLEHSGVLQGLLVPPNRPRQQTMGLLVAAHQRLAGELIGVDARPAGHLVVEGGVVDSPIALSGVGMEHR</sequence>
<proteinExistence type="predicted"/>
<evidence type="ECO:0000313" key="1">
    <source>
        <dbReference type="EMBL" id="MPN51687.1"/>
    </source>
</evidence>
<reference evidence="1" key="1">
    <citation type="submission" date="2019-08" db="EMBL/GenBank/DDBJ databases">
        <authorList>
            <person name="Kucharzyk K."/>
            <person name="Murdoch R.W."/>
            <person name="Higgins S."/>
            <person name="Loffler F."/>
        </authorList>
    </citation>
    <scope>NUCLEOTIDE SEQUENCE</scope>
</reference>
<comment type="caution">
    <text evidence="1">The sequence shown here is derived from an EMBL/GenBank/DDBJ whole genome shotgun (WGS) entry which is preliminary data.</text>
</comment>
<dbReference type="EMBL" id="VSSQ01117053">
    <property type="protein sequence ID" value="MPN51687.1"/>
    <property type="molecule type" value="Genomic_DNA"/>
</dbReference>
<gene>
    <name evidence="1" type="ORF">SDC9_199336</name>
</gene>